<reference evidence="1" key="2">
    <citation type="submission" date="2023-05" db="EMBL/GenBank/DDBJ databases">
        <authorList>
            <person name="Schelkunov M.I."/>
        </authorList>
    </citation>
    <scope>NUCLEOTIDE SEQUENCE</scope>
    <source>
        <strain evidence="1">Hsosn_3</strain>
        <tissue evidence="1">Leaf</tissue>
    </source>
</reference>
<proteinExistence type="predicted"/>
<organism evidence="1 2">
    <name type="scientific">Heracleum sosnowskyi</name>
    <dbReference type="NCBI Taxonomy" id="360622"/>
    <lineage>
        <taxon>Eukaryota</taxon>
        <taxon>Viridiplantae</taxon>
        <taxon>Streptophyta</taxon>
        <taxon>Embryophyta</taxon>
        <taxon>Tracheophyta</taxon>
        <taxon>Spermatophyta</taxon>
        <taxon>Magnoliopsida</taxon>
        <taxon>eudicotyledons</taxon>
        <taxon>Gunneridae</taxon>
        <taxon>Pentapetalae</taxon>
        <taxon>asterids</taxon>
        <taxon>campanulids</taxon>
        <taxon>Apiales</taxon>
        <taxon>Apiaceae</taxon>
        <taxon>Apioideae</taxon>
        <taxon>apioid superclade</taxon>
        <taxon>Tordylieae</taxon>
        <taxon>Tordyliinae</taxon>
        <taxon>Heracleum</taxon>
    </lineage>
</organism>
<evidence type="ECO:0000313" key="1">
    <source>
        <dbReference type="EMBL" id="KAK1375951.1"/>
    </source>
</evidence>
<keyword evidence="2" id="KW-1185">Reference proteome</keyword>
<reference evidence="1" key="1">
    <citation type="submission" date="2023-02" db="EMBL/GenBank/DDBJ databases">
        <title>Genome of toxic invasive species Heracleum sosnowskyi carries increased number of genes despite the absence of recent whole-genome duplications.</title>
        <authorList>
            <person name="Schelkunov M."/>
            <person name="Shtratnikova V."/>
            <person name="Makarenko M."/>
            <person name="Klepikova A."/>
            <person name="Omelchenko D."/>
            <person name="Novikova G."/>
            <person name="Obukhova E."/>
            <person name="Bogdanov V."/>
            <person name="Penin A."/>
            <person name="Logacheva M."/>
        </authorList>
    </citation>
    <scope>NUCLEOTIDE SEQUENCE</scope>
    <source>
        <strain evidence="1">Hsosn_3</strain>
        <tissue evidence="1">Leaf</tissue>
    </source>
</reference>
<dbReference type="EMBL" id="JAUIZM010000007">
    <property type="protein sequence ID" value="KAK1375951.1"/>
    <property type="molecule type" value="Genomic_DNA"/>
</dbReference>
<accession>A0AAD8HZ20</accession>
<protein>
    <submittedName>
        <fullName evidence="1">Uncharacterized protein</fullName>
    </submittedName>
</protein>
<dbReference type="Proteomes" id="UP001237642">
    <property type="component" value="Unassembled WGS sequence"/>
</dbReference>
<name>A0AAD8HZ20_9APIA</name>
<gene>
    <name evidence="1" type="ORF">POM88_032144</name>
</gene>
<dbReference type="AlphaFoldDB" id="A0AAD8HZ20"/>
<sequence>MTNYGTIPVTSSEGTTIPFINHSKQKLKGGIAICRPWKEMPGEPPGLTHSIRSIVVRIFNVPVLSSRQATSDLPPLDSSQHGYVHFVGYYFDNIVVYWRCCKRNISIADRSIHGRNSRFL</sequence>
<evidence type="ECO:0000313" key="2">
    <source>
        <dbReference type="Proteomes" id="UP001237642"/>
    </source>
</evidence>
<comment type="caution">
    <text evidence="1">The sequence shown here is derived from an EMBL/GenBank/DDBJ whole genome shotgun (WGS) entry which is preliminary data.</text>
</comment>